<dbReference type="InterPro" id="IPR052894">
    <property type="entry name" value="AsmA-related"/>
</dbReference>
<evidence type="ECO:0000313" key="4">
    <source>
        <dbReference type="Proteomes" id="UP000662783"/>
    </source>
</evidence>
<dbReference type="AlphaFoldDB" id="A0A975A1E8"/>
<protein>
    <submittedName>
        <fullName evidence="3">AsmA family protein</fullName>
    </submittedName>
</protein>
<feature type="domain" description="AsmA" evidence="2">
    <location>
        <begin position="1"/>
        <end position="173"/>
    </location>
</feature>
<dbReference type="RefSeq" id="WP_205722734.1">
    <property type="nucleotide sequence ID" value="NZ_CP070608.1"/>
</dbReference>
<evidence type="ECO:0000259" key="2">
    <source>
        <dbReference type="Pfam" id="PF05170"/>
    </source>
</evidence>
<gene>
    <name evidence="3" type="ORF">JR347_03865</name>
</gene>
<organism evidence="3 4">
    <name type="scientific">Fulvivirga lutea</name>
    <dbReference type="NCBI Taxonomy" id="2810512"/>
    <lineage>
        <taxon>Bacteria</taxon>
        <taxon>Pseudomonadati</taxon>
        <taxon>Bacteroidota</taxon>
        <taxon>Cytophagia</taxon>
        <taxon>Cytophagales</taxon>
        <taxon>Fulvivirgaceae</taxon>
        <taxon>Fulvivirga</taxon>
    </lineage>
</organism>
<dbReference type="Proteomes" id="UP000662783">
    <property type="component" value="Chromosome"/>
</dbReference>
<proteinExistence type="predicted"/>
<dbReference type="CDD" id="cd06503">
    <property type="entry name" value="ATP-synt_Fo_b"/>
    <property type="match status" value="1"/>
</dbReference>
<dbReference type="InterPro" id="IPR007844">
    <property type="entry name" value="AsmA"/>
</dbReference>
<dbReference type="GO" id="GO:0005886">
    <property type="term" value="C:plasma membrane"/>
    <property type="evidence" value="ECO:0007669"/>
    <property type="project" value="TreeGrafter"/>
</dbReference>
<name>A0A975A1E8_9BACT</name>
<accession>A0A975A1E8</accession>
<feature type="region of interest" description="Disordered" evidence="1">
    <location>
        <begin position="1013"/>
        <end position="1047"/>
    </location>
</feature>
<reference evidence="3" key="1">
    <citation type="submission" date="2021-02" db="EMBL/GenBank/DDBJ databases">
        <title>Fulvivirga sp. S481 isolated from sea water.</title>
        <authorList>
            <person name="Bae S.S."/>
            <person name="Baek K."/>
        </authorList>
    </citation>
    <scope>NUCLEOTIDE SEQUENCE</scope>
    <source>
        <strain evidence="3">S481</strain>
    </source>
</reference>
<evidence type="ECO:0000313" key="3">
    <source>
        <dbReference type="EMBL" id="QSE98226.1"/>
    </source>
</evidence>
<dbReference type="PANTHER" id="PTHR30441">
    <property type="entry name" value="DUF748 DOMAIN-CONTAINING PROTEIN"/>
    <property type="match status" value="1"/>
</dbReference>
<dbReference type="Pfam" id="PF05170">
    <property type="entry name" value="AsmA"/>
    <property type="match status" value="1"/>
</dbReference>
<evidence type="ECO:0000256" key="1">
    <source>
        <dbReference type="SAM" id="MobiDB-lite"/>
    </source>
</evidence>
<keyword evidence="4" id="KW-1185">Reference proteome</keyword>
<dbReference type="KEGG" id="fuv:JR347_03865"/>
<dbReference type="GO" id="GO:0090313">
    <property type="term" value="P:regulation of protein targeting to membrane"/>
    <property type="evidence" value="ECO:0007669"/>
    <property type="project" value="TreeGrafter"/>
</dbReference>
<dbReference type="PANTHER" id="PTHR30441:SF8">
    <property type="entry name" value="DUF748 DOMAIN-CONTAINING PROTEIN"/>
    <property type="match status" value="1"/>
</dbReference>
<dbReference type="EMBL" id="CP070608">
    <property type="protein sequence ID" value="QSE98226.1"/>
    <property type="molecule type" value="Genomic_DNA"/>
</dbReference>
<sequence length="1047" mass="113341">MKKLVIILGVVIVLILGAAVAIPIIYKDDIKKAIDDVLAESVNADIKWAPEDFSISLFTNFPNATAQLSNFGVVNRAPFEGHVLFAVESFEVEIDIFSLFGEQIVVNGIELIKPQIDIKVLEDGTANYDIAVPSEETETPEPEPESAEPSKFNVGINHWAIVEANIIYDDATLPFKLDIKNFNHSGSGDFNQDQFDLSTLTQAESVSVTFDGIEYMSEKQLNADITLNISENYGRYTFKENTVSVNDFSLGFNGFLALNEDGSMDMDLSYATKETTFKSLLSLVPGVYTEDFGSIKTEGNLSFDGTVKGKYDSLSLPAFSLGLQVSDGMFQYPDLPTSVSNISMDLLVDNKDGVIENTSINLKQFHIDFGKNPFDAKLYVANLVDYDMDAMVKGALYLDQLSTMFPVEGLSMKGVFTIDLTARGVYDSISGKTPAITALMELKDGYIKSADLPYALEAMGFRADVNSPTGVMKDFKANVKDFTMTMDGEKFGANLAFSNLDNYTWKADASGGIDLKKITKVFPLEGMTLAGKIRANISTEGNMADVEAERYANLPTSGQLTIADFRYEDAELPYNVTISSATASFNPQRVSLDKYVGTVGKSDMVMSGSLSNYLGYVLNENEVLKGNLNFTSNLLDLDEFMAEEEGATSEEAAEPVSESDSSTMEVVQIPENIDFTLNTKIQTVKVMDLTLTNASGDVIIRDGVANLSDLKFNTLGGKFAVSGSYNAKDVTKPMYDFKLGIKDMSISQSYEAFSVIQNYVPLAKNMSGNVSTDFKIAGLLGEDMMPVYESINGGGLLEVAQAAMDKPKFVSEISSLTKVKSGGDKVTLKDVATSATIENGNLTVKPFDINIGSYTTNVSGTTTVDGKLDYKLNMQLPAGAIGTQVNSLLSQYGAGSAGSSTINLPIGVGGTYDDPKYKLMAPTGGTVKATDVAGAVVKDQVEKQLGNSVEEEKEKQRAKIMAEAQEKADKIVAEGKSAAEKVRKEGYAQADNLVKEAGSNPIKKKIAEEAAKKLRKETDEKAAKIEAESKKKADDLMAEARKKADAV</sequence>